<accession>A0A6A6TJ68</accession>
<gene>
    <name evidence="2" type="ORF">K491DRAFT_675207</name>
</gene>
<feature type="compositionally biased region" description="Polar residues" evidence="1">
    <location>
        <begin position="177"/>
        <end position="187"/>
    </location>
</feature>
<dbReference type="AlphaFoldDB" id="A0A6A6TJ68"/>
<evidence type="ECO:0000313" key="2">
    <source>
        <dbReference type="EMBL" id="KAF2659930.1"/>
    </source>
</evidence>
<keyword evidence="3" id="KW-1185">Reference proteome</keyword>
<evidence type="ECO:0000313" key="3">
    <source>
        <dbReference type="Proteomes" id="UP000799324"/>
    </source>
</evidence>
<sequence>MARTVDLASQFRNQKPLRRLAVSSPSHAPVHLVNLAWEMQATLTNCCKTQPYVFTAATYAAPPWANPYRNDRYAYRFLISVAATMADAASATAQLSTRDGSSPDPRMSGDDSLRKPVTDGNLPMTDDGDDGTQQLVIGASVVVAFVRAFSSQGAAHDKSEGRCSALTDAHRRKGTWNHISGATNNTARRGAPGAVTRADTKRAASFSSGEELASRALDR</sequence>
<feature type="compositionally biased region" description="Basic and acidic residues" evidence="1">
    <location>
        <begin position="107"/>
        <end position="117"/>
    </location>
</feature>
<organism evidence="2 3">
    <name type="scientific">Lophiostoma macrostomum CBS 122681</name>
    <dbReference type="NCBI Taxonomy" id="1314788"/>
    <lineage>
        <taxon>Eukaryota</taxon>
        <taxon>Fungi</taxon>
        <taxon>Dikarya</taxon>
        <taxon>Ascomycota</taxon>
        <taxon>Pezizomycotina</taxon>
        <taxon>Dothideomycetes</taxon>
        <taxon>Pleosporomycetidae</taxon>
        <taxon>Pleosporales</taxon>
        <taxon>Lophiostomataceae</taxon>
        <taxon>Lophiostoma</taxon>
    </lineage>
</organism>
<feature type="region of interest" description="Disordered" evidence="1">
    <location>
        <begin position="176"/>
        <end position="219"/>
    </location>
</feature>
<name>A0A6A6TJ68_9PLEO</name>
<dbReference type="OrthoDB" id="10642773at2759"/>
<dbReference type="EMBL" id="MU004303">
    <property type="protein sequence ID" value="KAF2659930.1"/>
    <property type="molecule type" value="Genomic_DNA"/>
</dbReference>
<reference evidence="2" key="1">
    <citation type="journal article" date="2020" name="Stud. Mycol.">
        <title>101 Dothideomycetes genomes: a test case for predicting lifestyles and emergence of pathogens.</title>
        <authorList>
            <person name="Haridas S."/>
            <person name="Albert R."/>
            <person name="Binder M."/>
            <person name="Bloem J."/>
            <person name="Labutti K."/>
            <person name="Salamov A."/>
            <person name="Andreopoulos B."/>
            <person name="Baker S."/>
            <person name="Barry K."/>
            <person name="Bills G."/>
            <person name="Bluhm B."/>
            <person name="Cannon C."/>
            <person name="Castanera R."/>
            <person name="Culley D."/>
            <person name="Daum C."/>
            <person name="Ezra D."/>
            <person name="Gonzalez J."/>
            <person name="Henrissat B."/>
            <person name="Kuo A."/>
            <person name="Liang C."/>
            <person name="Lipzen A."/>
            <person name="Lutzoni F."/>
            <person name="Magnuson J."/>
            <person name="Mondo S."/>
            <person name="Nolan M."/>
            <person name="Ohm R."/>
            <person name="Pangilinan J."/>
            <person name="Park H.-J."/>
            <person name="Ramirez L."/>
            <person name="Alfaro M."/>
            <person name="Sun H."/>
            <person name="Tritt A."/>
            <person name="Yoshinaga Y."/>
            <person name="Zwiers L.-H."/>
            <person name="Turgeon B."/>
            <person name="Goodwin S."/>
            <person name="Spatafora J."/>
            <person name="Crous P."/>
            <person name="Grigoriev I."/>
        </authorList>
    </citation>
    <scope>NUCLEOTIDE SEQUENCE</scope>
    <source>
        <strain evidence="2">CBS 122681</strain>
    </source>
</reference>
<dbReference type="Proteomes" id="UP000799324">
    <property type="component" value="Unassembled WGS sequence"/>
</dbReference>
<proteinExistence type="predicted"/>
<evidence type="ECO:0000256" key="1">
    <source>
        <dbReference type="SAM" id="MobiDB-lite"/>
    </source>
</evidence>
<protein>
    <submittedName>
        <fullName evidence="2">Uncharacterized protein</fullName>
    </submittedName>
</protein>
<feature type="region of interest" description="Disordered" evidence="1">
    <location>
        <begin position="93"/>
        <end position="131"/>
    </location>
</feature>